<keyword evidence="4 8" id="KW-0689">Ribosomal protein</keyword>
<evidence type="ECO:0000256" key="6">
    <source>
        <dbReference type="ARBA" id="ARBA00035258"/>
    </source>
</evidence>
<dbReference type="Proteomes" id="UP000533476">
    <property type="component" value="Unassembled WGS sequence"/>
</dbReference>
<evidence type="ECO:0000256" key="9">
    <source>
        <dbReference type="RuleBase" id="RU003660"/>
    </source>
</evidence>
<dbReference type="GO" id="GO:0005737">
    <property type="term" value="C:cytoplasm"/>
    <property type="evidence" value="ECO:0007669"/>
    <property type="project" value="UniProtKB-ARBA"/>
</dbReference>
<dbReference type="AlphaFoldDB" id="A0A7Y0Q2K6"/>
<gene>
    <name evidence="8 10" type="primary">rpsH</name>
    <name evidence="10" type="ORF">HIJ39_06520</name>
</gene>
<name>A0A7Y0Q2K6_9FIRM</name>
<evidence type="ECO:0000313" key="11">
    <source>
        <dbReference type="Proteomes" id="UP000533476"/>
    </source>
</evidence>
<keyword evidence="5 8" id="KW-0687">Ribonucleoprotein</keyword>
<evidence type="ECO:0000256" key="8">
    <source>
        <dbReference type="HAMAP-Rule" id="MF_01302"/>
    </source>
</evidence>
<dbReference type="Gene3D" id="3.30.1370.30">
    <property type="match status" value="1"/>
</dbReference>
<proteinExistence type="inferred from homology"/>
<dbReference type="Pfam" id="PF00410">
    <property type="entry name" value="Ribosomal_S8"/>
    <property type="match status" value="1"/>
</dbReference>
<dbReference type="GO" id="GO:1990904">
    <property type="term" value="C:ribonucleoprotein complex"/>
    <property type="evidence" value="ECO:0007669"/>
    <property type="project" value="UniProtKB-KW"/>
</dbReference>
<dbReference type="InterPro" id="IPR000630">
    <property type="entry name" value="Ribosomal_uS8"/>
</dbReference>
<dbReference type="HAMAP" id="MF_01302_B">
    <property type="entry name" value="Ribosomal_uS8_B"/>
    <property type="match status" value="1"/>
</dbReference>
<dbReference type="RefSeq" id="WP_169097981.1">
    <property type="nucleotide sequence ID" value="NZ_JABBVZ010000015.1"/>
</dbReference>
<keyword evidence="2 8" id="KW-0699">rRNA-binding</keyword>
<organism evidence="10 11">
    <name type="scientific">Sulfobacillus harzensis</name>
    <dbReference type="NCBI Taxonomy" id="2729629"/>
    <lineage>
        <taxon>Bacteria</taxon>
        <taxon>Bacillati</taxon>
        <taxon>Bacillota</taxon>
        <taxon>Clostridia</taxon>
        <taxon>Eubacteriales</taxon>
        <taxon>Clostridiales Family XVII. Incertae Sedis</taxon>
        <taxon>Sulfobacillus</taxon>
    </lineage>
</organism>
<dbReference type="GO" id="GO:0019843">
    <property type="term" value="F:rRNA binding"/>
    <property type="evidence" value="ECO:0007669"/>
    <property type="project" value="UniProtKB-UniRule"/>
</dbReference>
<evidence type="ECO:0000256" key="1">
    <source>
        <dbReference type="ARBA" id="ARBA00006471"/>
    </source>
</evidence>
<evidence type="ECO:0000256" key="4">
    <source>
        <dbReference type="ARBA" id="ARBA00022980"/>
    </source>
</evidence>
<dbReference type="InterPro" id="IPR047863">
    <property type="entry name" value="Ribosomal_uS8_CS"/>
</dbReference>
<accession>A0A7Y0Q2K6</accession>
<dbReference type="FunFam" id="3.30.1490.10:FF:000001">
    <property type="entry name" value="30S ribosomal protein S8"/>
    <property type="match status" value="1"/>
</dbReference>
<dbReference type="GO" id="GO:0006412">
    <property type="term" value="P:translation"/>
    <property type="evidence" value="ECO:0007669"/>
    <property type="project" value="UniProtKB-UniRule"/>
</dbReference>
<comment type="function">
    <text evidence="8">One of the primary rRNA binding proteins, it binds directly to 16S rRNA central domain where it helps coordinate assembly of the platform of the 30S subunit.</text>
</comment>
<evidence type="ECO:0000256" key="3">
    <source>
        <dbReference type="ARBA" id="ARBA00022884"/>
    </source>
</evidence>
<comment type="subunit">
    <text evidence="7 8">Part of the 30S ribosomal subunit. Contacts proteins S5 and S12.</text>
</comment>
<comment type="similarity">
    <text evidence="1 8 9">Belongs to the universal ribosomal protein uS8 family.</text>
</comment>
<sequence length="132" mass="14914">MVVTDPIADMLTRIRNANVVYREVVDIPASRMKRAIAQILKQEGYIRDYELVEDGKQGILRLHLKYGSNRERVITGLKRISRPGLRVYAGHDELPRVLGGLGIAVLSTSRGVMTEKQAREEHIGGEVLCYVW</sequence>
<dbReference type="Gene3D" id="3.30.1490.10">
    <property type="match status" value="1"/>
</dbReference>
<keyword evidence="11" id="KW-1185">Reference proteome</keyword>
<dbReference type="PROSITE" id="PS00053">
    <property type="entry name" value="RIBOSOMAL_S8"/>
    <property type="match status" value="1"/>
</dbReference>
<dbReference type="EMBL" id="JABBVZ010000015">
    <property type="protein sequence ID" value="NMP22006.1"/>
    <property type="molecule type" value="Genomic_DNA"/>
</dbReference>
<dbReference type="GO" id="GO:0005840">
    <property type="term" value="C:ribosome"/>
    <property type="evidence" value="ECO:0007669"/>
    <property type="project" value="UniProtKB-KW"/>
</dbReference>
<protein>
    <recommendedName>
        <fullName evidence="6 8">Small ribosomal subunit protein uS8</fullName>
    </recommendedName>
</protein>
<evidence type="ECO:0000256" key="2">
    <source>
        <dbReference type="ARBA" id="ARBA00022730"/>
    </source>
</evidence>
<evidence type="ECO:0000313" key="10">
    <source>
        <dbReference type="EMBL" id="NMP22006.1"/>
    </source>
</evidence>
<evidence type="ECO:0000256" key="5">
    <source>
        <dbReference type="ARBA" id="ARBA00023274"/>
    </source>
</evidence>
<dbReference type="PANTHER" id="PTHR11758">
    <property type="entry name" value="40S RIBOSOMAL PROTEIN S15A"/>
    <property type="match status" value="1"/>
</dbReference>
<dbReference type="FunFam" id="3.30.1370.30:FF:000002">
    <property type="entry name" value="30S ribosomal protein S8"/>
    <property type="match status" value="1"/>
</dbReference>
<dbReference type="GO" id="GO:0003735">
    <property type="term" value="F:structural constituent of ribosome"/>
    <property type="evidence" value="ECO:0007669"/>
    <property type="project" value="InterPro"/>
</dbReference>
<dbReference type="SUPFAM" id="SSF56047">
    <property type="entry name" value="Ribosomal protein S8"/>
    <property type="match status" value="1"/>
</dbReference>
<keyword evidence="3 8" id="KW-0694">RNA-binding</keyword>
<reference evidence="10 11" key="1">
    <citation type="submission" date="2020-04" db="EMBL/GenBank/DDBJ databases">
        <authorList>
            <person name="Zhang R."/>
            <person name="Schippers A."/>
        </authorList>
    </citation>
    <scope>NUCLEOTIDE SEQUENCE [LARGE SCALE GENOMIC DNA]</scope>
    <source>
        <strain evidence="10 11">DSM 109850</strain>
    </source>
</reference>
<comment type="caution">
    <text evidence="10">The sequence shown here is derived from an EMBL/GenBank/DDBJ whole genome shotgun (WGS) entry which is preliminary data.</text>
</comment>
<dbReference type="NCBIfam" id="NF001109">
    <property type="entry name" value="PRK00136.1"/>
    <property type="match status" value="1"/>
</dbReference>
<evidence type="ECO:0000256" key="7">
    <source>
        <dbReference type="ARBA" id="ARBA00046740"/>
    </source>
</evidence>
<dbReference type="InterPro" id="IPR035987">
    <property type="entry name" value="Ribosomal_uS8_sf"/>
</dbReference>